<evidence type="ECO:0000313" key="2">
    <source>
        <dbReference type="Proteomes" id="UP000180253"/>
    </source>
</evidence>
<dbReference type="Proteomes" id="UP000180253">
    <property type="component" value="Unassembled WGS sequence"/>
</dbReference>
<gene>
    <name evidence="1" type="ORF">BIW53_08195</name>
</gene>
<dbReference type="EMBL" id="MNAN01000028">
    <property type="protein sequence ID" value="OHU95796.1"/>
    <property type="molecule type" value="Genomic_DNA"/>
</dbReference>
<dbReference type="STRING" id="327939.BIW53_08195"/>
<accession>A0A1S1N816</accession>
<dbReference type="OrthoDB" id="9788924at2"/>
<dbReference type="AlphaFoldDB" id="A0A1S1N816"/>
<dbReference type="Gene3D" id="3.40.50.11190">
    <property type="match status" value="1"/>
</dbReference>
<proteinExistence type="predicted"/>
<reference evidence="1 2" key="1">
    <citation type="submission" date="2016-10" db="EMBL/GenBank/DDBJ databases">
        <title>Pseudoalteromonas amylolytica sp. nov., isolated from the surface seawater.</title>
        <authorList>
            <person name="Wu Y.-H."/>
            <person name="Cheng H."/>
            <person name="Jin X.-B."/>
            <person name="Wang C.-S."/>
            <person name="Xu X.-W."/>
        </authorList>
    </citation>
    <scope>NUCLEOTIDE SEQUENCE [LARGE SCALE GENOMIC DNA]</scope>
    <source>
        <strain evidence="1 2">JCM 12483</strain>
    </source>
</reference>
<sequence length="526" mass="59883">MIAFRIDSLSGLGHFMRCKWLALAFKEQGITTTLFLDNQPETQLCEKLHQDIVIVPAGLTETQQAAWCQEYLADAGLTPSHWVIDGYKFSRQWQLAVKTPQVQVVVVDDLARVHEADWVIDAKWQGGETTQRYDNKVADNTKLLLGPEYALLAPQYGQPKGHSERQNSLLFSLGGGGDWSVLTEVISYLLHHDSEQLMIEVIIGPYATSTQKLRQLSEKFSNLHLITGENCLYQYYVRCGLFVGALGTSLYELAATQTSAVTFSIADNQLNNQQDLEQLGHYFHISDLLNNPAYEVANTLSTLLHHRMRVNKLVQSAVVKVDGLGARRVCSMLLGNHYSQKQELPKDPSAPAYIKFSPELTLRPVQDTDINRYLNARNRPDNAWRMTITKQINQLQHYRWWFANQRASFVLESEGEALLYVWHQKCEKYDQQYLIGGWFAASDKVGFVHAQLVLDWQLKETAKLWPQAHWLAVINKENKFVNLLNQRAGFIALTDGSPEFECISELFPDAKPEQFNFVAKFADNNT</sequence>
<protein>
    <recommendedName>
        <fullName evidence="3">Pseudaminic acid biosynthesis protein PseG</fullName>
    </recommendedName>
</protein>
<organism evidence="1 2">
    <name type="scientific">Pseudoalteromonas byunsanensis</name>
    <dbReference type="NCBI Taxonomy" id="327939"/>
    <lineage>
        <taxon>Bacteria</taxon>
        <taxon>Pseudomonadati</taxon>
        <taxon>Pseudomonadota</taxon>
        <taxon>Gammaproteobacteria</taxon>
        <taxon>Alteromonadales</taxon>
        <taxon>Pseudoalteromonadaceae</taxon>
        <taxon>Pseudoalteromonas</taxon>
    </lineage>
</organism>
<evidence type="ECO:0008006" key="3">
    <source>
        <dbReference type="Google" id="ProtNLM"/>
    </source>
</evidence>
<evidence type="ECO:0000313" key="1">
    <source>
        <dbReference type="EMBL" id="OHU95796.1"/>
    </source>
</evidence>
<name>A0A1S1N816_9GAMM</name>
<keyword evidence="2" id="KW-1185">Reference proteome</keyword>
<dbReference type="Gene3D" id="3.40.50.2000">
    <property type="entry name" value="Glycogen Phosphorylase B"/>
    <property type="match status" value="1"/>
</dbReference>
<dbReference type="RefSeq" id="WP_070991370.1">
    <property type="nucleotide sequence ID" value="NZ_CBCSHD010000001.1"/>
</dbReference>
<comment type="caution">
    <text evidence="1">The sequence shown here is derived from an EMBL/GenBank/DDBJ whole genome shotgun (WGS) entry which is preliminary data.</text>
</comment>